<organism evidence="1 2">
    <name type="scientific">Cannabis sativa</name>
    <name type="common">Hemp</name>
    <name type="synonym">Marijuana</name>
    <dbReference type="NCBI Taxonomy" id="3483"/>
    <lineage>
        <taxon>Eukaryota</taxon>
        <taxon>Viridiplantae</taxon>
        <taxon>Streptophyta</taxon>
        <taxon>Embryophyta</taxon>
        <taxon>Tracheophyta</taxon>
        <taxon>Spermatophyta</taxon>
        <taxon>Magnoliopsida</taxon>
        <taxon>eudicotyledons</taxon>
        <taxon>Gunneridae</taxon>
        <taxon>Pentapetalae</taxon>
        <taxon>rosids</taxon>
        <taxon>fabids</taxon>
        <taxon>Rosales</taxon>
        <taxon>Cannabaceae</taxon>
        <taxon>Cannabis</taxon>
    </lineage>
</organism>
<comment type="caution">
    <text evidence="1">The sequence shown here is derived from an EMBL/GenBank/DDBJ whole genome shotgun (WGS) entry which is preliminary data.</text>
</comment>
<proteinExistence type="predicted"/>
<gene>
    <name evidence="1" type="ORF">G4B88_029419</name>
</gene>
<dbReference type="Proteomes" id="UP000583929">
    <property type="component" value="Unassembled WGS sequence"/>
</dbReference>
<evidence type="ECO:0000313" key="2">
    <source>
        <dbReference type="Proteomes" id="UP000583929"/>
    </source>
</evidence>
<name>A0A7J6HE80_CANSA</name>
<accession>A0A7J6HE80</accession>
<reference evidence="1 2" key="1">
    <citation type="journal article" date="2020" name="bioRxiv">
        <title>Sequence and annotation of 42 cannabis genomes reveals extensive copy number variation in cannabinoid synthesis and pathogen resistance genes.</title>
        <authorList>
            <person name="Mckernan K.J."/>
            <person name="Helbert Y."/>
            <person name="Kane L.T."/>
            <person name="Ebling H."/>
            <person name="Zhang L."/>
            <person name="Liu B."/>
            <person name="Eaton Z."/>
            <person name="Mclaughlin S."/>
            <person name="Kingan S."/>
            <person name="Baybayan P."/>
            <person name="Concepcion G."/>
            <person name="Jordan M."/>
            <person name="Riva A."/>
            <person name="Barbazuk W."/>
            <person name="Harkins T."/>
        </authorList>
    </citation>
    <scope>NUCLEOTIDE SEQUENCE [LARGE SCALE GENOMIC DNA]</scope>
    <source>
        <strain evidence="2">cv. Jamaican Lion 4</strain>
        <tissue evidence="1">Leaf</tissue>
    </source>
</reference>
<dbReference type="AlphaFoldDB" id="A0A7J6HE80"/>
<evidence type="ECO:0008006" key="3">
    <source>
        <dbReference type="Google" id="ProtNLM"/>
    </source>
</evidence>
<sequence length="143" mass="16530">MEDLSLTLNTTLNLTDTETKIHSLSELPEEPEEDAGEEPSAFLAIKLLANRHFNEDAFKKCIHQMWPSINVLVKEPNFFTIEFSCFGGYRRVLISQPWHFDYKLIVMTPLKIGSTIIVDMLSSTPFWIQVFEIPFLHRSWALA</sequence>
<keyword evidence="2" id="KW-1185">Reference proteome</keyword>
<protein>
    <recommendedName>
        <fullName evidence="3">DUF4283 domain-containing protein</fullName>
    </recommendedName>
</protein>
<evidence type="ECO:0000313" key="1">
    <source>
        <dbReference type="EMBL" id="KAF4392680.1"/>
    </source>
</evidence>
<dbReference type="EMBL" id="JAATIQ010000051">
    <property type="protein sequence ID" value="KAF4392680.1"/>
    <property type="molecule type" value="Genomic_DNA"/>
</dbReference>